<evidence type="ECO:0000313" key="3">
    <source>
        <dbReference type="EnsemblMetazoa" id="MESCA011254-PA"/>
    </source>
</evidence>
<keyword evidence="1" id="KW-0833">Ubl conjugation pathway</keyword>
<dbReference type="SUPFAM" id="SSF48371">
    <property type="entry name" value="ARM repeat"/>
    <property type="match status" value="1"/>
</dbReference>
<evidence type="ECO:0000313" key="4">
    <source>
        <dbReference type="Proteomes" id="UP000015102"/>
    </source>
</evidence>
<sequence length="163" mass="19055">MLALLSFKDSFPPNKITDVLKFSKTEFFEFILKNLTYHTATTLNTPVKCTPEEAEIKYQRLVICSLKSLVFYLDKVKDVDESDLVIFLENPKFWSYSKSKDPHVKSAWFLNIQSILEHYPHLLEPYKSKIFSLVFNLITDSNLKLLGNIWGCILLLQQKNSDW</sequence>
<evidence type="ECO:0000259" key="2">
    <source>
        <dbReference type="Pfam" id="PF22958"/>
    </source>
</evidence>
<dbReference type="InterPro" id="IPR054476">
    <property type="entry name" value="Ltn1_N"/>
</dbReference>
<keyword evidence="4" id="KW-1185">Reference proteome</keyword>
<keyword evidence="1" id="KW-0862">Zinc</keyword>
<organism evidence="3 4">
    <name type="scientific">Megaselia scalaris</name>
    <name type="common">Humpbacked fly</name>
    <name type="synonym">Phora scalaris</name>
    <dbReference type="NCBI Taxonomy" id="36166"/>
    <lineage>
        <taxon>Eukaryota</taxon>
        <taxon>Metazoa</taxon>
        <taxon>Ecdysozoa</taxon>
        <taxon>Arthropoda</taxon>
        <taxon>Hexapoda</taxon>
        <taxon>Insecta</taxon>
        <taxon>Pterygota</taxon>
        <taxon>Neoptera</taxon>
        <taxon>Endopterygota</taxon>
        <taxon>Diptera</taxon>
        <taxon>Brachycera</taxon>
        <taxon>Muscomorpha</taxon>
        <taxon>Platypezoidea</taxon>
        <taxon>Phoridae</taxon>
        <taxon>Megaseliini</taxon>
        <taxon>Megaselia</taxon>
    </lineage>
</organism>
<comment type="pathway">
    <text evidence="1">Protein modification; protein ubiquitination.</text>
</comment>
<dbReference type="HOGENOM" id="CLU_1628939_0_0_1"/>
<dbReference type="STRING" id="36166.T1H4N8"/>
<dbReference type="EnsemblMetazoa" id="MESCA011254-RA">
    <property type="protein sequence ID" value="MESCA011254-PA"/>
    <property type="gene ID" value="MESCA011254"/>
</dbReference>
<dbReference type="UniPathway" id="UPA00143"/>
<dbReference type="GO" id="GO:1990116">
    <property type="term" value="P:ribosome-associated ubiquitin-dependent protein catabolic process"/>
    <property type="evidence" value="ECO:0007669"/>
    <property type="project" value="UniProtKB-UniRule"/>
</dbReference>
<evidence type="ECO:0000256" key="1">
    <source>
        <dbReference type="RuleBase" id="RU367090"/>
    </source>
</evidence>
<dbReference type="Pfam" id="PF22958">
    <property type="entry name" value="Ltn1_1st"/>
    <property type="match status" value="1"/>
</dbReference>
<dbReference type="GO" id="GO:0008270">
    <property type="term" value="F:zinc ion binding"/>
    <property type="evidence" value="ECO:0007669"/>
    <property type="project" value="UniProtKB-KW"/>
</dbReference>
<comment type="similarity">
    <text evidence="1">Belongs to the LTN1 family.</text>
</comment>
<dbReference type="GO" id="GO:0005829">
    <property type="term" value="C:cytosol"/>
    <property type="evidence" value="ECO:0007669"/>
    <property type="project" value="UniProtKB-UniRule"/>
</dbReference>
<dbReference type="Proteomes" id="UP000015102">
    <property type="component" value="Unassembled WGS sequence"/>
</dbReference>
<dbReference type="GO" id="GO:0072344">
    <property type="term" value="P:rescue of stalled ribosome"/>
    <property type="evidence" value="ECO:0007669"/>
    <property type="project" value="UniProtKB-UniRule"/>
</dbReference>
<dbReference type="AlphaFoldDB" id="T1H4N8"/>
<dbReference type="PANTHER" id="PTHR12389:SF0">
    <property type="entry name" value="E3 UBIQUITIN-PROTEIN LIGASE LISTERIN"/>
    <property type="match status" value="1"/>
</dbReference>
<dbReference type="EMBL" id="CAQQ02388351">
    <property type="status" value="NOT_ANNOTATED_CDS"/>
    <property type="molecule type" value="Genomic_DNA"/>
</dbReference>
<accession>T1H4N8</accession>
<reference evidence="3" key="2">
    <citation type="submission" date="2015-06" db="UniProtKB">
        <authorList>
            <consortium name="EnsemblMetazoa"/>
        </authorList>
    </citation>
    <scope>IDENTIFICATION</scope>
</reference>
<comment type="function">
    <text evidence="1">E3 ubiquitin-protein ligase. Component of the ribosome quality control complex (RQC), a ribosome-associated complex that mediates ubiquitination and extraction of incompletely synthesized nascent chains for proteasomal degradation.</text>
</comment>
<dbReference type="GO" id="GO:0016567">
    <property type="term" value="P:protein ubiquitination"/>
    <property type="evidence" value="ECO:0007669"/>
    <property type="project" value="UniProtKB-UniPathway"/>
</dbReference>
<comment type="subunit">
    <text evidence="1">Component of the ribosome quality control complex (RQC).</text>
</comment>
<reference evidence="4" key="1">
    <citation type="submission" date="2013-02" db="EMBL/GenBank/DDBJ databases">
        <authorList>
            <person name="Hughes D."/>
        </authorList>
    </citation>
    <scope>NUCLEOTIDE SEQUENCE</scope>
    <source>
        <strain>Durham</strain>
        <strain evidence="4">NC isolate 2 -- Noor lab</strain>
    </source>
</reference>
<proteinExistence type="inferred from homology"/>
<keyword evidence="1" id="KW-0808">Transferase</keyword>
<dbReference type="GO" id="GO:1990112">
    <property type="term" value="C:RQC complex"/>
    <property type="evidence" value="ECO:0007669"/>
    <property type="project" value="UniProtKB-UniRule"/>
</dbReference>
<name>T1H4N8_MEGSC</name>
<dbReference type="InterPro" id="IPR016024">
    <property type="entry name" value="ARM-type_fold"/>
</dbReference>
<dbReference type="GO" id="GO:0043023">
    <property type="term" value="F:ribosomal large subunit binding"/>
    <property type="evidence" value="ECO:0007669"/>
    <property type="project" value="TreeGrafter"/>
</dbReference>
<dbReference type="EC" id="2.3.2.27" evidence="1"/>
<keyword evidence="1" id="KW-0479">Metal-binding</keyword>
<protein>
    <recommendedName>
        <fullName evidence="1">E3 ubiquitin-protein ligase listerin</fullName>
        <ecNumber evidence="1">2.3.2.27</ecNumber>
    </recommendedName>
    <alternativeName>
        <fullName evidence="1">RING-type E3 ubiquitin transferase listerin</fullName>
    </alternativeName>
</protein>
<feature type="domain" description="E3 ubiquitin-protein ligase listerin N-terminal" evidence="2">
    <location>
        <begin position="3"/>
        <end position="161"/>
    </location>
</feature>
<comment type="catalytic activity">
    <reaction evidence="1">
        <text>S-ubiquitinyl-[E2 ubiquitin-conjugating enzyme]-L-cysteine + [acceptor protein]-L-lysine = [E2 ubiquitin-conjugating enzyme]-L-cysteine + N(6)-ubiquitinyl-[acceptor protein]-L-lysine.</text>
        <dbReference type="EC" id="2.3.2.27"/>
    </reaction>
</comment>
<keyword evidence="1" id="KW-0863">Zinc-finger</keyword>
<dbReference type="InterPro" id="IPR039795">
    <property type="entry name" value="LTN1/Rkr1"/>
</dbReference>
<dbReference type="PANTHER" id="PTHR12389">
    <property type="entry name" value="ZINC FINGER PROTEIN 294"/>
    <property type="match status" value="1"/>
</dbReference>
<dbReference type="GO" id="GO:0061630">
    <property type="term" value="F:ubiquitin protein ligase activity"/>
    <property type="evidence" value="ECO:0007669"/>
    <property type="project" value="UniProtKB-UniRule"/>
</dbReference>